<dbReference type="CDD" id="cd10388">
    <property type="entry name" value="SH2_SOCS7"/>
    <property type="match status" value="1"/>
</dbReference>
<feature type="domain" description="SH2" evidence="7">
    <location>
        <begin position="666"/>
        <end position="772"/>
    </location>
</feature>
<name>U5EDP4_9DIPT</name>
<dbReference type="SMART" id="SM00253">
    <property type="entry name" value="SOCS"/>
    <property type="match status" value="1"/>
</dbReference>
<dbReference type="SMART" id="SM00252">
    <property type="entry name" value="SH2"/>
    <property type="match status" value="1"/>
</dbReference>
<dbReference type="PROSITE" id="PS50225">
    <property type="entry name" value="SOCS"/>
    <property type="match status" value="1"/>
</dbReference>
<evidence type="ECO:0000259" key="8">
    <source>
        <dbReference type="PROSITE" id="PS50225"/>
    </source>
</evidence>
<dbReference type="CDD" id="cd03741">
    <property type="entry name" value="SOCS_SOCS7"/>
    <property type="match status" value="1"/>
</dbReference>
<dbReference type="InterPro" id="IPR036860">
    <property type="entry name" value="SH2_dom_sf"/>
</dbReference>
<dbReference type="PANTHER" id="PTHR10155:SF5">
    <property type="entry name" value="SUPPRESSOR OF CYTOKINE SIGNALING 7"/>
    <property type="match status" value="1"/>
</dbReference>
<dbReference type="GO" id="GO:0046935">
    <property type="term" value="F:1-phosphatidylinositol-3-kinase regulator activity"/>
    <property type="evidence" value="ECO:0007669"/>
    <property type="project" value="TreeGrafter"/>
</dbReference>
<feature type="domain" description="SOCS box" evidence="8">
    <location>
        <begin position="767"/>
        <end position="818"/>
    </location>
</feature>
<dbReference type="GO" id="GO:0009968">
    <property type="term" value="P:negative regulation of signal transduction"/>
    <property type="evidence" value="ECO:0007669"/>
    <property type="project" value="UniProtKB-KW"/>
</dbReference>
<feature type="non-terminal residue" evidence="9">
    <location>
        <position position="1"/>
    </location>
</feature>
<feature type="region of interest" description="Disordered" evidence="6">
    <location>
        <begin position="1"/>
        <end position="35"/>
    </location>
</feature>
<feature type="region of interest" description="Disordered" evidence="6">
    <location>
        <begin position="263"/>
        <end position="291"/>
    </location>
</feature>
<dbReference type="GO" id="GO:0046854">
    <property type="term" value="P:phosphatidylinositol phosphate biosynthetic process"/>
    <property type="evidence" value="ECO:0007669"/>
    <property type="project" value="TreeGrafter"/>
</dbReference>
<feature type="compositionally biased region" description="Low complexity" evidence="6">
    <location>
        <begin position="263"/>
        <end position="289"/>
    </location>
</feature>
<accession>U5EDP4</accession>
<dbReference type="EMBL" id="GANO01004670">
    <property type="protein sequence ID" value="JAB55201.1"/>
    <property type="molecule type" value="mRNA"/>
</dbReference>
<proteinExistence type="evidence at transcript level"/>
<keyword evidence="2" id="KW-0734">Signal transduction inhibitor</keyword>
<evidence type="ECO:0000256" key="4">
    <source>
        <dbReference type="ARBA" id="ARBA00022999"/>
    </source>
</evidence>
<dbReference type="SMART" id="SM00969">
    <property type="entry name" value="SOCS_box"/>
    <property type="match status" value="1"/>
</dbReference>
<reference evidence="9" key="1">
    <citation type="journal article" date="2014" name="Insect Biochem. Mol. Biol.">
        <title>An insight into the sialome of the frog biting fly, Corethrella appendiculata.</title>
        <authorList>
            <person name="Ribeiro J.M.C."/>
            <person name="Chagas A.C."/>
            <person name="Pham V.M."/>
            <person name="Lounibos L.P."/>
            <person name="Calvo E."/>
        </authorList>
    </citation>
    <scope>NUCLEOTIDE SEQUENCE</scope>
    <source>
        <tissue evidence="9">Salivary glands</tissue>
    </source>
</reference>
<evidence type="ECO:0000256" key="3">
    <source>
        <dbReference type="ARBA" id="ARBA00022786"/>
    </source>
</evidence>
<dbReference type="Gene3D" id="3.30.505.10">
    <property type="entry name" value="SH2 domain"/>
    <property type="match status" value="1"/>
</dbReference>
<keyword evidence="4 5" id="KW-0727">SH2 domain</keyword>
<evidence type="ECO:0000313" key="9">
    <source>
        <dbReference type="EMBL" id="JAB55201.1"/>
    </source>
</evidence>
<feature type="region of interest" description="Disordered" evidence="6">
    <location>
        <begin position="465"/>
        <end position="508"/>
    </location>
</feature>
<dbReference type="InterPro" id="IPR035866">
    <property type="entry name" value="SOCS7_SH2"/>
</dbReference>
<evidence type="ECO:0000256" key="5">
    <source>
        <dbReference type="PROSITE-ProRule" id="PRU00191"/>
    </source>
</evidence>
<feature type="compositionally biased region" description="Low complexity" evidence="6">
    <location>
        <begin position="483"/>
        <end position="502"/>
    </location>
</feature>
<keyword evidence="3" id="KW-0833">Ubl conjugation pathway</keyword>
<dbReference type="PANTHER" id="PTHR10155">
    <property type="entry name" value="PHOSPHATIDYLINOSITOL 3-KINASE REGULATORY SUBUNIT"/>
    <property type="match status" value="1"/>
</dbReference>
<feature type="compositionally biased region" description="Polar residues" evidence="6">
    <location>
        <begin position="1"/>
        <end position="21"/>
    </location>
</feature>
<dbReference type="InterPro" id="IPR001496">
    <property type="entry name" value="SOCS_box"/>
</dbReference>
<dbReference type="Pfam" id="PF07525">
    <property type="entry name" value="SOCS_box"/>
    <property type="match status" value="1"/>
</dbReference>
<dbReference type="SUPFAM" id="SSF55550">
    <property type="entry name" value="SH2 domain"/>
    <property type="match status" value="1"/>
</dbReference>
<organism evidence="9">
    <name type="scientific">Corethrella appendiculata</name>
    <dbReference type="NCBI Taxonomy" id="1370023"/>
    <lineage>
        <taxon>Eukaryota</taxon>
        <taxon>Metazoa</taxon>
        <taxon>Ecdysozoa</taxon>
        <taxon>Arthropoda</taxon>
        <taxon>Hexapoda</taxon>
        <taxon>Insecta</taxon>
        <taxon>Pterygota</taxon>
        <taxon>Neoptera</taxon>
        <taxon>Endopterygota</taxon>
        <taxon>Diptera</taxon>
        <taxon>Nematocera</taxon>
        <taxon>Culicoidea</taxon>
        <taxon>Chaoboridae</taxon>
        <taxon>Corethrella</taxon>
    </lineage>
</organism>
<evidence type="ECO:0000256" key="1">
    <source>
        <dbReference type="ARBA" id="ARBA00022604"/>
    </source>
</evidence>
<dbReference type="PROSITE" id="PS50001">
    <property type="entry name" value="SH2"/>
    <property type="match status" value="1"/>
</dbReference>
<evidence type="ECO:0000256" key="6">
    <source>
        <dbReference type="SAM" id="MobiDB-lite"/>
    </source>
</evidence>
<feature type="compositionally biased region" description="Low complexity" evidence="6">
    <location>
        <begin position="22"/>
        <end position="32"/>
    </location>
</feature>
<evidence type="ECO:0000256" key="2">
    <source>
        <dbReference type="ARBA" id="ARBA00022700"/>
    </source>
</evidence>
<dbReference type="SUPFAM" id="SSF158235">
    <property type="entry name" value="SOCS box-like"/>
    <property type="match status" value="1"/>
</dbReference>
<dbReference type="Gene3D" id="1.10.750.20">
    <property type="entry name" value="SOCS box"/>
    <property type="match status" value="1"/>
</dbReference>
<dbReference type="Pfam" id="PF00017">
    <property type="entry name" value="SH2"/>
    <property type="match status" value="1"/>
</dbReference>
<dbReference type="GO" id="GO:0035556">
    <property type="term" value="P:intracellular signal transduction"/>
    <property type="evidence" value="ECO:0007669"/>
    <property type="project" value="InterPro"/>
</dbReference>
<dbReference type="InterPro" id="IPR037346">
    <property type="entry name" value="SOCS7_SOCS"/>
</dbReference>
<dbReference type="InterPro" id="IPR036036">
    <property type="entry name" value="SOCS_box-like_dom_sf"/>
</dbReference>
<keyword evidence="1" id="KW-0341">Growth regulation</keyword>
<dbReference type="AlphaFoldDB" id="U5EDP4"/>
<sequence>NNYLVNANNSLSESDSGVPHTNTNSSISNSSESSRKLGYDYELGESDGEVSQFDSLDNCSDGRGSSENFNTLKKGPFIVNVVPIDPPPEFQDSPQTTLMRSSVLRNFADCLTKSVISNAITTYTKLSNNRKVCVRQNSDDITTPIENKSSLFCKSFYFSDTCLNLNSVANDDENESIEQIYDEPNAENEYDRMYENDNRRFFDYSKYDNQSYEMDSNSHYNYDVLYSNRLLCTPQVNSITRHKSKSSTASIIYSPLHRYPCSSLSSSTNRPNSRNSLNSRLSSSHNSLSVPTANKADDSIFITQAMSHDALMGREISDFYNVPVDCDNYALPIDVIKNKTKSYERNCLSINETNEKNKHQRAQNHKKRKRLGLELANSNKNNNIPSIIINNNNNQILEKHTNSQISKKITATNSKSFHLNDNQIDLYYNNIFANTSYEKKKNLTHNHKSSFLINDLNEKVINKKSKNGLQLDSNGKESTRQTNNSSFSRINNNNNLKTQMNLKNKKVSSKDISNSYNTFKFLASNSTTVDSCGSANRDHKKFNFPISLKQKFCSIFRFRKSQQFHKKRTTHNNNITNCSLSTNNAISVDINHSNDCDEVTNSLNNNVFSKDQAELNINKQKFSMRALPPLPGLNTIENIQTRTNVCEQTKNMDFATNIEKVKDYGWYWGPISSEGAEKILSNEPDGSFIVRDSSDDHYIFSLTFKLNGCVRHVRIDQDQGTFSFGSCAKFKSRTIMEFIENAVEHSRSGRYLFFLHRRPEHGPLRVQLTNPVSRYKHIQSLQHMCRFVILKTVIRKDLIPSLPLPRRILDYLSYKNCLSEQI</sequence>
<dbReference type="InterPro" id="IPR000980">
    <property type="entry name" value="SH2"/>
</dbReference>
<protein>
    <submittedName>
        <fullName evidence="9">Putative suppressor of cytokine signaling at 16d isoform a</fullName>
    </submittedName>
</protein>
<evidence type="ECO:0000259" key="7">
    <source>
        <dbReference type="PROSITE" id="PS50001"/>
    </source>
</evidence>
<dbReference type="GO" id="GO:0005942">
    <property type="term" value="C:phosphatidylinositol 3-kinase complex"/>
    <property type="evidence" value="ECO:0007669"/>
    <property type="project" value="TreeGrafter"/>
</dbReference>